<comment type="caution">
    <text evidence="1">The sequence shown here is derived from an EMBL/GenBank/DDBJ whole genome shotgun (WGS) entry which is preliminary data.</text>
</comment>
<accession>A0ABV6ZW45</accession>
<dbReference type="RefSeq" id="WP_343165388.1">
    <property type="nucleotide sequence ID" value="NZ_JBHRSV010000005.1"/>
</dbReference>
<dbReference type="SUPFAM" id="SSF56954">
    <property type="entry name" value="Outer membrane efflux proteins (OEP)"/>
    <property type="match status" value="1"/>
</dbReference>
<dbReference type="PANTHER" id="PTHR30203">
    <property type="entry name" value="OUTER MEMBRANE CATION EFFLUX PROTEIN"/>
    <property type="match status" value="1"/>
</dbReference>
<dbReference type="EMBL" id="JBHRSV010000005">
    <property type="protein sequence ID" value="MFC2925635.1"/>
    <property type="molecule type" value="Genomic_DNA"/>
</dbReference>
<keyword evidence="2" id="KW-1185">Reference proteome</keyword>
<protein>
    <submittedName>
        <fullName evidence="1">TolC family protein</fullName>
    </submittedName>
</protein>
<dbReference type="InterPro" id="IPR010131">
    <property type="entry name" value="MdtP/NodT-like"/>
</dbReference>
<dbReference type="Gene3D" id="1.20.1600.10">
    <property type="entry name" value="Outer membrane efflux proteins (OEP)"/>
    <property type="match status" value="1"/>
</dbReference>
<evidence type="ECO:0000313" key="1">
    <source>
        <dbReference type="EMBL" id="MFC2925635.1"/>
    </source>
</evidence>
<organism evidence="1 2">
    <name type="scientific">Hyphobacterium vulgare</name>
    <dbReference type="NCBI Taxonomy" id="1736751"/>
    <lineage>
        <taxon>Bacteria</taxon>
        <taxon>Pseudomonadati</taxon>
        <taxon>Pseudomonadota</taxon>
        <taxon>Alphaproteobacteria</taxon>
        <taxon>Maricaulales</taxon>
        <taxon>Maricaulaceae</taxon>
        <taxon>Hyphobacterium</taxon>
    </lineage>
</organism>
<sequence>MITNLMLAALIGAGLQSASPGPLSLAEAIHIARQQPDPSVSRYDAAARAARHRGEAAAVLPDPVVSAAIMNLPLTTLDPSGDPMSQLRLSLRQMFPRGDSLRLSRSQERARAREERARRDLAVREIILDVRNEWLEQRYWELAREQTLQRLSTLQDLSGVLLSAYAAGRQNSHEVIRSDLETQILQNRLTEIDQQADMARARLARYVGEEALHRRAAMSDVRLPALPEGQEALTSLARHPAVAILEARIDVRETGVELAEQQYQPAWGVEAGYGLRFGRSDTATIGVSFEMPLFERTRQDETVLAAREDVAAAEYSRQALLLDLRRALQIEQARINRLDSAIALQRSGIIPAARETREAVLLAYENQTADYSELVQAELALLDAELTLLRLDTDRSVAAAQILYLTGDVQ</sequence>
<proteinExistence type="predicted"/>
<reference evidence="2" key="1">
    <citation type="journal article" date="2019" name="Int. J. Syst. Evol. Microbiol.">
        <title>The Global Catalogue of Microorganisms (GCM) 10K type strain sequencing project: providing services to taxonomists for standard genome sequencing and annotation.</title>
        <authorList>
            <consortium name="The Broad Institute Genomics Platform"/>
            <consortium name="The Broad Institute Genome Sequencing Center for Infectious Disease"/>
            <person name="Wu L."/>
            <person name="Ma J."/>
        </authorList>
    </citation>
    <scope>NUCLEOTIDE SEQUENCE [LARGE SCALE GENOMIC DNA]</scope>
    <source>
        <strain evidence="2">KCTC 52487</strain>
    </source>
</reference>
<gene>
    <name evidence="1" type="ORF">ACFOOR_05920</name>
</gene>
<evidence type="ECO:0000313" key="2">
    <source>
        <dbReference type="Proteomes" id="UP001595379"/>
    </source>
</evidence>
<name>A0ABV6ZW45_9PROT</name>
<dbReference type="Proteomes" id="UP001595379">
    <property type="component" value="Unassembled WGS sequence"/>
</dbReference>